<dbReference type="PROSITE" id="PS51495">
    <property type="entry name" value="GLUE"/>
    <property type="match status" value="1"/>
</dbReference>
<dbReference type="SUPFAM" id="SSF46785">
    <property type="entry name" value="Winged helix' DNA-binding domain"/>
    <property type="match status" value="2"/>
</dbReference>
<evidence type="ECO:0000256" key="6">
    <source>
        <dbReference type="RuleBase" id="RU367095"/>
    </source>
</evidence>
<dbReference type="Pfam" id="PF04157">
    <property type="entry name" value="EAP30"/>
    <property type="match status" value="2"/>
</dbReference>
<dbReference type="InterPro" id="IPR036390">
    <property type="entry name" value="WH_DNA-bd_sf"/>
</dbReference>
<dbReference type="FunFam" id="1.10.10.10:FF:000368">
    <property type="entry name" value="vacuolar protein sorting-associated protein 36-like"/>
    <property type="match status" value="1"/>
</dbReference>
<evidence type="ECO:0000256" key="5">
    <source>
        <dbReference type="ARBA" id="ARBA00023054"/>
    </source>
</evidence>
<dbReference type="AlphaFoldDB" id="A0A9R1XQC7"/>
<dbReference type="PANTHER" id="PTHR13128">
    <property type="entry name" value="VACUOLAR PROTEIN-SORTING-ASSOCIATED PROTEIN 36"/>
    <property type="match status" value="1"/>
</dbReference>
<accession>A0A9R1XQC7</accession>
<dbReference type="Gene3D" id="1.10.10.10">
    <property type="entry name" value="Winged helix-like DNA-binding domain superfamily/Winged helix DNA-binding domain"/>
    <property type="match status" value="2"/>
</dbReference>
<dbReference type="InterPro" id="IPR011993">
    <property type="entry name" value="PH-like_dom_sf"/>
</dbReference>
<evidence type="ECO:0000256" key="3">
    <source>
        <dbReference type="ARBA" id="ARBA00022753"/>
    </source>
</evidence>
<evidence type="ECO:0000256" key="4">
    <source>
        <dbReference type="ARBA" id="ARBA00022927"/>
    </source>
</evidence>
<dbReference type="InterPro" id="IPR036388">
    <property type="entry name" value="WH-like_DNA-bd_sf"/>
</dbReference>
<keyword evidence="5" id="KW-0175">Coiled coil</keyword>
<dbReference type="GO" id="GO:0043130">
    <property type="term" value="F:ubiquitin binding"/>
    <property type="evidence" value="ECO:0000318"/>
    <property type="project" value="GO_Central"/>
</dbReference>
<dbReference type="FunFam" id="1.10.10.10:FF:000165">
    <property type="entry name" value="Vacuolar protein sorting protein (Vps36)"/>
    <property type="match status" value="1"/>
</dbReference>
<reference evidence="9 10" key="1">
    <citation type="journal article" date="2017" name="Nat. Commun.">
        <title>Genome assembly with in vitro proximity ligation data and whole-genome triplication in lettuce.</title>
        <authorList>
            <person name="Reyes-Chin-Wo S."/>
            <person name="Wang Z."/>
            <person name="Yang X."/>
            <person name="Kozik A."/>
            <person name="Arikit S."/>
            <person name="Song C."/>
            <person name="Xia L."/>
            <person name="Froenicke L."/>
            <person name="Lavelle D.O."/>
            <person name="Truco M.J."/>
            <person name="Xia R."/>
            <person name="Zhu S."/>
            <person name="Xu C."/>
            <person name="Xu H."/>
            <person name="Xu X."/>
            <person name="Cox K."/>
            <person name="Korf I."/>
            <person name="Meyers B.C."/>
            <person name="Michelmore R.W."/>
        </authorList>
    </citation>
    <scope>NUCLEOTIDE SEQUENCE [LARGE SCALE GENOMIC DNA]</scope>
    <source>
        <strain evidence="10">cv. Salinas</strain>
        <tissue evidence="9">Seedlings</tissue>
    </source>
</reference>
<dbReference type="Pfam" id="PF11605">
    <property type="entry name" value="Vps36_ESCRT-II"/>
    <property type="match status" value="1"/>
</dbReference>
<dbReference type="SUPFAM" id="SSF50729">
    <property type="entry name" value="PH domain-like"/>
    <property type="match status" value="1"/>
</dbReference>
<keyword evidence="3 6" id="KW-0967">Endosome</keyword>
<evidence type="ECO:0000256" key="1">
    <source>
        <dbReference type="ARBA" id="ARBA00009697"/>
    </source>
</evidence>
<keyword evidence="2 6" id="KW-0813">Transport</keyword>
<evidence type="ECO:0000313" key="9">
    <source>
        <dbReference type="EMBL" id="KAJ0215687.1"/>
    </source>
</evidence>
<feature type="domain" description="GLUE N-terminal" evidence="8">
    <location>
        <begin position="9"/>
        <end position="156"/>
    </location>
</feature>
<dbReference type="GO" id="GO:0000814">
    <property type="term" value="C:ESCRT II complex"/>
    <property type="evidence" value="ECO:0000318"/>
    <property type="project" value="GO_Central"/>
</dbReference>
<comment type="function">
    <text evidence="6">Component of the ESCRT-II complex (endosomal sorting complex required for transport II), which is required for multivesicular body (MVB) formation and sorting of endosomal cargo proteins into MVBs.</text>
</comment>
<dbReference type="Gene3D" id="6.10.140.260">
    <property type="match status" value="1"/>
</dbReference>
<keyword evidence="6" id="KW-0963">Cytoplasm</keyword>
<dbReference type="Gene3D" id="2.30.29.30">
    <property type="entry name" value="Pleckstrin-homology domain (PH domain)/Phosphotyrosine-binding domain (PTB)"/>
    <property type="match status" value="1"/>
</dbReference>
<comment type="similarity">
    <text evidence="1 6">Belongs to the VPS36 family.</text>
</comment>
<dbReference type="InterPro" id="IPR037855">
    <property type="entry name" value="Vps36"/>
</dbReference>
<comment type="subunit">
    <text evidence="6">Component of the endosomal sorting complex required for transport II (ESCRT-II).</text>
</comment>
<evidence type="ECO:0000313" key="10">
    <source>
        <dbReference type="Proteomes" id="UP000235145"/>
    </source>
</evidence>
<feature type="region of interest" description="Disordered" evidence="7">
    <location>
        <begin position="236"/>
        <end position="256"/>
    </location>
</feature>
<keyword evidence="10" id="KW-1185">Reference proteome</keyword>
<dbReference type="PANTHER" id="PTHR13128:SF12">
    <property type="entry name" value="VACUOLAR PROTEIN-SORTING-ASSOCIATED PROTEIN 36"/>
    <property type="match status" value="1"/>
</dbReference>
<evidence type="ECO:0000256" key="2">
    <source>
        <dbReference type="ARBA" id="ARBA00022448"/>
    </source>
</evidence>
<dbReference type="EMBL" id="NBSK02000003">
    <property type="protein sequence ID" value="KAJ0215687.1"/>
    <property type="molecule type" value="Genomic_DNA"/>
</dbReference>
<dbReference type="Proteomes" id="UP000235145">
    <property type="component" value="Unassembled WGS sequence"/>
</dbReference>
<comment type="subcellular location">
    <subcellularLocation>
        <location evidence="6">Cytoplasm</location>
    </subcellularLocation>
    <subcellularLocation>
        <location evidence="6">Endosome</location>
    </subcellularLocation>
</comment>
<gene>
    <name evidence="9" type="ORF">LSAT_V11C300111160</name>
</gene>
<evidence type="ECO:0000256" key="7">
    <source>
        <dbReference type="SAM" id="MobiDB-lite"/>
    </source>
</evidence>
<dbReference type="GO" id="GO:0032266">
    <property type="term" value="F:phosphatidylinositol-3-phosphate binding"/>
    <property type="evidence" value="ECO:0007669"/>
    <property type="project" value="UniProtKB-UniRule"/>
</dbReference>
<evidence type="ECO:0000259" key="8">
    <source>
        <dbReference type="PROSITE" id="PS51495"/>
    </source>
</evidence>
<proteinExistence type="inferred from homology"/>
<keyword evidence="4 6" id="KW-0653">Protein transport</keyword>
<dbReference type="GO" id="GO:0031902">
    <property type="term" value="C:late endosome membrane"/>
    <property type="evidence" value="ECO:0000318"/>
    <property type="project" value="GO_Central"/>
</dbReference>
<protein>
    <recommendedName>
        <fullName evidence="6">Vacuolar protein-sorting-associated protein 36</fullName>
    </recommendedName>
    <alternativeName>
        <fullName evidence="6">ESCRT-II complex subunit VPS36</fullName>
    </alternativeName>
</protein>
<feature type="region of interest" description="Disordered" evidence="7">
    <location>
        <begin position="1"/>
        <end position="23"/>
    </location>
</feature>
<dbReference type="InterPro" id="IPR021648">
    <property type="entry name" value="GLUE_dom"/>
</dbReference>
<organism evidence="9 10">
    <name type="scientific">Lactuca sativa</name>
    <name type="common">Garden lettuce</name>
    <dbReference type="NCBI Taxonomy" id="4236"/>
    <lineage>
        <taxon>Eukaryota</taxon>
        <taxon>Viridiplantae</taxon>
        <taxon>Streptophyta</taxon>
        <taxon>Embryophyta</taxon>
        <taxon>Tracheophyta</taxon>
        <taxon>Spermatophyta</taxon>
        <taxon>Magnoliopsida</taxon>
        <taxon>eudicotyledons</taxon>
        <taxon>Gunneridae</taxon>
        <taxon>Pentapetalae</taxon>
        <taxon>asterids</taxon>
        <taxon>campanulids</taxon>
        <taxon>Asterales</taxon>
        <taxon>Asteraceae</taxon>
        <taxon>Cichorioideae</taxon>
        <taxon>Cichorieae</taxon>
        <taxon>Lactucinae</taxon>
        <taxon>Lactuca</taxon>
    </lineage>
</organism>
<sequence>MAGNWLLPAETTSSGRPVLQPGEVESSLQPTVDLVNEENPNLPIFKSGLLILTTYRLLWLPNPESTTSAPTSKAVAVPLAAITHIFQSKKSIKGMFASPRVRFQVSVTPDGRVQERGSKSAVITLVFRGKSDPDSFVGKFYEAWRGRAWVGAVSASSQGESMPVVLGDGGGSSSSDTGFALKMPVVGVSGILRKEQEMWESTDKSLQDAFQDLNALMTKAKDMVILAEKMRQKLLSSSSSSSSSTQTNATNDEEMSSKEEMQEWLLSVGIISPVTKESAGALYHQQLSRQLADFVKIPLEKAGGIMNLIDIYCLFNRARGTELISPDDLLRACSLWEKFNVYVQTTNSLASHSALESRLIKLYLSKSSYYVDFYCSPVMLKKFESGVMVIQNKSHSDEEVFSRIRTLVQKPDALQTGISATDAARMLGIAPAMAKEHLLAAESKGFLCRDVSPDGFRFYINIFQDIDPNDLYLVKEYGIYDAWNRAAIASR</sequence>
<dbReference type="InterPro" id="IPR040608">
    <property type="entry name" value="Snf8/Vps36"/>
</dbReference>
<comment type="caution">
    <text evidence="9">The sequence shown here is derived from an EMBL/GenBank/DDBJ whole genome shotgun (WGS) entry which is preliminary data.</text>
</comment>
<name>A0A9R1XQC7_LACSA</name>
<dbReference type="GO" id="GO:0043328">
    <property type="term" value="P:protein transport to vacuole involved in ubiquitin-dependent protein catabolic process via the multivesicular body sorting pathway"/>
    <property type="evidence" value="ECO:0000318"/>
    <property type="project" value="GO_Central"/>
</dbReference>